<gene>
    <name evidence="3" type="ORF">D1223_15720</name>
</gene>
<name>A0A399R551_9PROT</name>
<comment type="caution">
    <text evidence="3">The sequence shown here is derived from an EMBL/GenBank/DDBJ whole genome shotgun (WGS) entry which is preliminary data.</text>
</comment>
<feature type="transmembrane region" description="Helical" evidence="1">
    <location>
        <begin position="149"/>
        <end position="166"/>
    </location>
</feature>
<keyword evidence="1" id="KW-1133">Transmembrane helix</keyword>
<dbReference type="GO" id="GO:0080120">
    <property type="term" value="P:CAAX-box protein maturation"/>
    <property type="evidence" value="ECO:0007669"/>
    <property type="project" value="UniProtKB-ARBA"/>
</dbReference>
<feature type="transmembrane region" description="Helical" evidence="1">
    <location>
        <begin position="25"/>
        <end position="48"/>
    </location>
</feature>
<reference evidence="3 4" key="1">
    <citation type="submission" date="2018-08" db="EMBL/GenBank/DDBJ databases">
        <title>Henriciella mobilis sp. nov., isolated from seawater.</title>
        <authorList>
            <person name="Cheng H."/>
            <person name="Wu Y.-H."/>
            <person name="Xu X.-W."/>
            <person name="Guo L.-L."/>
        </authorList>
    </citation>
    <scope>NUCLEOTIDE SEQUENCE [LARGE SCALE GENOMIC DNA]</scope>
    <source>
        <strain evidence="3 4">JN25</strain>
    </source>
</reference>
<dbReference type="Proteomes" id="UP000266385">
    <property type="component" value="Unassembled WGS sequence"/>
</dbReference>
<dbReference type="PANTHER" id="PTHR36435:SF1">
    <property type="entry name" value="CAAX AMINO TERMINAL PROTEASE FAMILY PROTEIN"/>
    <property type="match status" value="1"/>
</dbReference>
<keyword evidence="4" id="KW-1185">Reference proteome</keyword>
<feature type="transmembrane region" description="Helical" evidence="1">
    <location>
        <begin position="228"/>
        <end position="249"/>
    </location>
</feature>
<feature type="transmembrane region" description="Helical" evidence="1">
    <location>
        <begin position="205"/>
        <end position="221"/>
    </location>
</feature>
<proteinExistence type="predicted"/>
<evidence type="ECO:0000313" key="3">
    <source>
        <dbReference type="EMBL" id="RIJ26428.1"/>
    </source>
</evidence>
<feature type="transmembrane region" description="Helical" evidence="1">
    <location>
        <begin position="106"/>
        <end position="129"/>
    </location>
</feature>
<dbReference type="GO" id="GO:0006508">
    <property type="term" value="P:proteolysis"/>
    <property type="evidence" value="ECO:0007669"/>
    <property type="project" value="UniProtKB-KW"/>
</dbReference>
<sequence length="253" mass="27269">MDKPDRMESGPYNTPMALHREPFSAVFWVLCAPFLIPVAGSALIVLAWPGYFDVIQNKSASREAIGQVWMALAGIQIIYFGLLSLWSEHVGAGAFAGQMRASQNWIIAAILLGPVVLLAPQFLIAAFFGGAEEWQYSGDVNETLFAPENWGASYLVYVLLLAPFIEEVTFRGVAMGALLVRGVPPVMSMAISSAAFTFIHLQYSVAALVVVFIAGMGFAWLRLKSGTILVPILAHISANGFITFLASLAPPST</sequence>
<organism evidence="3 4">
    <name type="scientific">Henriciella mobilis</name>
    <dbReference type="NCBI Taxonomy" id="2305467"/>
    <lineage>
        <taxon>Bacteria</taxon>
        <taxon>Pseudomonadati</taxon>
        <taxon>Pseudomonadota</taxon>
        <taxon>Alphaproteobacteria</taxon>
        <taxon>Hyphomonadales</taxon>
        <taxon>Hyphomonadaceae</taxon>
        <taxon>Henriciella</taxon>
    </lineage>
</organism>
<evidence type="ECO:0000256" key="1">
    <source>
        <dbReference type="SAM" id="Phobius"/>
    </source>
</evidence>
<dbReference type="GO" id="GO:0008237">
    <property type="term" value="F:metallopeptidase activity"/>
    <property type="evidence" value="ECO:0007669"/>
    <property type="project" value="UniProtKB-KW"/>
</dbReference>
<dbReference type="InterPro" id="IPR052710">
    <property type="entry name" value="CAAX_protease"/>
</dbReference>
<dbReference type="PANTHER" id="PTHR36435">
    <property type="entry name" value="SLR1288 PROTEIN"/>
    <property type="match status" value="1"/>
</dbReference>
<keyword evidence="1" id="KW-0472">Membrane</keyword>
<dbReference type="EMBL" id="QWFX01000016">
    <property type="protein sequence ID" value="RIJ26428.1"/>
    <property type="molecule type" value="Genomic_DNA"/>
</dbReference>
<feature type="transmembrane region" description="Helical" evidence="1">
    <location>
        <begin position="68"/>
        <end position="86"/>
    </location>
</feature>
<dbReference type="AlphaFoldDB" id="A0A399R551"/>
<dbReference type="GO" id="GO:0004175">
    <property type="term" value="F:endopeptidase activity"/>
    <property type="evidence" value="ECO:0007669"/>
    <property type="project" value="UniProtKB-ARBA"/>
</dbReference>
<accession>A0A399R551</accession>
<evidence type="ECO:0000313" key="4">
    <source>
        <dbReference type="Proteomes" id="UP000266385"/>
    </source>
</evidence>
<dbReference type="Pfam" id="PF02517">
    <property type="entry name" value="Rce1-like"/>
    <property type="match status" value="1"/>
</dbReference>
<keyword evidence="1" id="KW-0812">Transmembrane</keyword>
<feature type="transmembrane region" description="Helical" evidence="1">
    <location>
        <begin position="178"/>
        <end position="199"/>
    </location>
</feature>
<keyword evidence="3" id="KW-0378">Hydrolase</keyword>
<feature type="domain" description="CAAX prenyl protease 2/Lysostaphin resistance protein A-like" evidence="2">
    <location>
        <begin position="151"/>
        <end position="240"/>
    </location>
</feature>
<keyword evidence="3" id="KW-0482">Metalloprotease</keyword>
<protein>
    <submittedName>
        <fullName evidence="3">CPBP family intramembrane metalloprotease</fullName>
    </submittedName>
</protein>
<dbReference type="InterPro" id="IPR003675">
    <property type="entry name" value="Rce1/LyrA-like_dom"/>
</dbReference>
<keyword evidence="3" id="KW-0645">Protease</keyword>
<evidence type="ECO:0000259" key="2">
    <source>
        <dbReference type="Pfam" id="PF02517"/>
    </source>
</evidence>